<reference evidence="3" key="1">
    <citation type="submission" date="2016-06" db="UniProtKB">
        <authorList>
            <consortium name="WormBaseParasite"/>
        </authorList>
    </citation>
    <scope>IDENTIFICATION</scope>
</reference>
<evidence type="ECO:0000313" key="2">
    <source>
        <dbReference type="Proteomes" id="UP000271087"/>
    </source>
</evidence>
<gene>
    <name evidence="1" type="ORF">NOO_LOCUS10055</name>
</gene>
<dbReference type="AlphaFoldDB" id="A0A182EPJ7"/>
<sequence>MAQVRAERRAARLEEARLLRVAKRRQQETEDQRQTGFHAQQSRNYNRLAFRCNPADDYSLSPLIDIMTEVCYYCKALKFNGETKGMCCAVGKIKLSQLEEPPELFLTGYTAESKPFLSKIKNTTRASK</sequence>
<dbReference type="EMBL" id="UYRW01005403">
    <property type="protein sequence ID" value="VDM93774.1"/>
    <property type="molecule type" value="Genomic_DNA"/>
</dbReference>
<dbReference type="WBParaSite" id="nOo.2.0.1.t10055-RA">
    <property type="protein sequence ID" value="nOo.2.0.1.t10055-RA"/>
    <property type="gene ID" value="nOo.2.0.1.g10055"/>
</dbReference>
<dbReference type="Proteomes" id="UP000271087">
    <property type="component" value="Unassembled WGS sequence"/>
</dbReference>
<organism evidence="3">
    <name type="scientific">Onchocerca ochengi</name>
    <name type="common">Filarial nematode worm</name>
    <dbReference type="NCBI Taxonomy" id="42157"/>
    <lineage>
        <taxon>Eukaryota</taxon>
        <taxon>Metazoa</taxon>
        <taxon>Ecdysozoa</taxon>
        <taxon>Nematoda</taxon>
        <taxon>Chromadorea</taxon>
        <taxon>Rhabditida</taxon>
        <taxon>Spirurina</taxon>
        <taxon>Spiruromorpha</taxon>
        <taxon>Filarioidea</taxon>
        <taxon>Onchocercidae</taxon>
        <taxon>Onchocerca</taxon>
    </lineage>
</organism>
<proteinExistence type="predicted"/>
<keyword evidence="2" id="KW-1185">Reference proteome</keyword>
<evidence type="ECO:0000313" key="1">
    <source>
        <dbReference type="EMBL" id="VDM93774.1"/>
    </source>
</evidence>
<dbReference type="STRING" id="42157.A0A182EPJ7"/>
<reference evidence="1 2" key="2">
    <citation type="submission" date="2018-08" db="EMBL/GenBank/DDBJ databases">
        <authorList>
            <person name="Laetsch R D."/>
            <person name="Stevens L."/>
            <person name="Kumar S."/>
            <person name="Blaxter L. M."/>
        </authorList>
    </citation>
    <scope>NUCLEOTIDE SEQUENCE [LARGE SCALE GENOMIC DNA]</scope>
</reference>
<name>A0A182EPJ7_ONCOC</name>
<protein>
    <submittedName>
        <fullName evidence="3">Spt4 domain-containing protein</fullName>
    </submittedName>
</protein>
<dbReference type="OrthoDB" id="8040188at2759"/>
<accession>A0A182EPJ7</accession>
<evidence type="ECO:0000313" key="3">
    <source>
        <dbReference type="WBParaSite" id="nOo.2.0.1.t10055-RA"/>
    </source>
</evidence>